<gene>
    <name evidence="4" type="ORF">DWW18_17510</name>
    <name evidence="5" type="ORF">DXA50_12440</name>
</gene>
<dbReference type="PRINTS" id="PR00834">
    <property type="entry name" value="PROTEASES2C"/>
</dbReference>
<dbReference type="EMBL" id="QRZA01000033">
    <property type="protein sequence ID" value="RGV31407.1"/>
    <property type="molecule type" value="Genomic_DNA"/>
</dbReference>
<evidence type="ECO:0000313" key="7">
    <source>
        <dbReference type="Proteomes" id="UP000286063"/>
    </source>
</evidence>
<dbReference type="PANTHER" id="PTHR43343">
    <property type="entry name" value="PEPTIDASE S12"/>
    <property type="match status" value="1"/>
</dbReference>
<evidence type="ECO:0000256" key="1">
    <source>
        <dbReference type="ARBA" id="ARBA00022670"/>
    </source>
</evidence>
<dbReference type="AlphaFoldDB" id="A0A412WVP2"/>
<keyword evidence="2" id="KW-0378">Hydrolase</keyword>
<dbReference type="RefSeq" id="WP_117775187.1">
    <property type="nucleotide sequence ID" value="NZ_CALBWO010000024.1"/>
</dbReference>
<evidence type="ECO:0000256" key="3">
    <source>
        <dbReference type="SAM" id="SignalP"/>
    </source>
</evidence>
<keyword evidence="1 4" id="KW-0645">Protease</keyword>
<dbReference type="OrthoDB" id="636533at2"/>
<dbReference type="Pfam" id="PF13365">
    <property type="entry name" value="Trypsin_2"/>
    <property type="match status" value="1"/>
</dbReference>
<feature type="chain" id="PRO_5036103697" evidence="3">
    <location>
        <begin position="26"/>
        <end position="302"/>
    </location>
</feature>
<evidence type="ECO:0000313" key="5">
    <source>
        <dbReference type="EMBL" id="RGY15935.1"/>
    </source>
</evidence>
<sequence>MRKCCFKGLCVGLLAVLLGTASCRAQEKVVYRDYDRLGWTILDSLKRPGAASLFKGMNTLKLAARMLEENTPVDVEPRPAGKRELKPRAIIEQRRESVLMVFKYMRATVHPEYIMPWATAVVLSEDGVCVTNSHVLWQLIDTSARLDLRDSLLFVATEAGKIYSISSVLSYNRSGDLAFFKIDTRGERLVPMPLGEDLAVGSNVHALTHPAGYPYVYTSGVVSRTFIKESGNPFGNRVEITADFAKGSSGGPIMDDRGNMVAMVSCLHPIYYVDQPPSDRQMGIKECIPVSSIVRLMRKLGK</sequence>
<reference evidence="6 7" key="1">
    <citation type="submission" date="2018-08" db="EMBL/GenBank/DDBJ databases">
        <title>A genome reference for cultivated species of the human gut microbiota.</title>
        <authorList>
            <person name="Zou Y."/>
            <person name="Xue W."/>
            <person name="Luo G."/>
        </authorList>
    </citation>
    <scope>NUCLEOTIDE SEQUENCE [LARGE SCALE GENOMIC DNA]</scope>
    <source>
        <strain evidence="4 6">AF14-49</strain>
        <strain evidence="5 7">OF02-7</strain>
    </source>
</reference>
<dbReference type="Proteomes" id="UP000283589">
    <property type="component" value="Unassembled WGS sequence"/>
</dbReference>
<accession>A0A412WVP2</accession>
<dbReference type="PANTHER" id="PTHR43343:SF3">
    <property type="entry name" value="PROTEASE DO-LIKE 8, CHLOROPLASTIC"/>
    <property type="match status" value="1"/>
</dbReference>
<dbReference type="GO" id="GO:0006508">
    <property type="term" value="P:proteolysis"/>
    <property type="evidence" value="ECO:0007669"/>
    <property type="project" value="UniProtKB-KW"/>
</dbReference>
<dbReference type="GO" id="GO:0004252">
    <property type="term" value="F:serine-type endopeptidase activity"/>
    <property type="evidence" value="ECO:0007669"/>
    <property type="project" value="InterPro"/>
</dbReference>
<dbReference type="Proteomes" id="UP000286063">
    <property type="component" value="Unassembled WGS sequence"/>
</dbReference>
<dbReference type="Gene3D" id="2.40.10.120">
    <property type="match status" value="1"/>
</dbReference>
<comment type="caution">
    <text evidence="4">The sequence shown here is derived from an EMBL/GenBank/DDBJ whole genome shotgun (WGS) entry which is preliminary data.</text>
</comment>
<dbReference type="InterPro" id="IPR051201">
    <property type="entry name" value="Chloro_Bact_Ser_Proteases"/>
</dbReference>
<organism evidence="4 6">
    <name type="scientific">Butyricimonas virosa</name>
    <dbReference type="NCBI Taxonomy" id="544645"/>
    <lineage>
        <taxon>Bacteria</taxon>
        <taxon>Pseudomonadati</taxon>
        <taxon>Bacteroidota</taxon>
        <taxon>Bacteroidia</taxon>
        <taxon>Bacteroidales</taxon>
        <taxon>Odoribacteraceae</taxon>
        <taxon>Butyricimonas</taxon>
    </lineage>
</organism>
<evidence type="ECO:0000313" key="6">
    <source>
        <dbReference type="Proteomes" id="UP000283589"/>
    </source>
</evidence>
<evidence type="ECO:0000256" key="2">
    <source>
        <dbReference type="ARBA" id="ARBA00022801"/>
    </source>
</evidence>
<dbReference type="InterPro" id="IPR001940">
    <property type="entry name" value="Peptidase_S1C"/>
</dbReference>
<protein>
    <submittedName>
        <fullName evidence="4">Serine protease</fullName>
    </submittedName>
</protein>
<dbReference type="PROSITE" id="PS51257">
    <property type="entry name" value="PROKAR_LIPOPROTEIN"/>
    <property type="match status" value="1"/>
</dbReference>
<keyword evidence="3" id="KW-0732">Signal</keyword>
<dbReference type="EMBL" id="QSCR01000022">
    <property type="protein sequence ID" value="RGY15935.1"/>
    <property type="molecule type" value="Genomic_DNA"/>
</dbReference>
<evidence type="ECO:0000313" key="4">
    <source>
        <dbReference type="EMBL" id="RGV31407.1"/>
    </source>
</evidence>
<dbReference type="InterPro" id="IPR009003">
    <property type="entry name" value="Peptidase_S1_PA"/>
</dbReference>
<feature type="signal peptide" evidence="3">
    <location>
        <begin position="1"/>
        <end position="25"/>
    </location>
</feature>
<proteinExistence type="predicted"/>
<name>A0A412WVP2_9BACT</name>
<dbReference type="SUPFAM" id="SSF50494">
    <property type="entry name" value="Trypsin-like serine proteases"/>
    <property type="match status" value="1"/>
</dbReference>